<feature type="domain" description="Putative DNA-binding" evidence="1">
    <location>
        <begin position="34"/>
        <end position="124"/>
    </location>
</feature>
<dbReference type="RefSeq" id="WP_115999818.1">
    <property type="nucleotide sequence ID" value="NZ_QUOV01000001.1"/>
</dbReference>
<comment type="caution">
    <text evidence="2">The sequence shown here is derived from an EMBL/GenBank/DDBJ whole genome shotgun (WGS) entry which is preliminary data.</text>
</comment>
<sequence length="327" mass="35232">MPTSTVSEKNCQAGAAMSLTNSSSKPSSSALTHYQNDLLAAIMQPNSGDKAANSGASEAFDNVGLTIYQNNFLASAKRSLANSFPAVKALLEENFDVAVNHYLRAHLKTNADWALIGEQFASYLANEPALSALPYLGDLAEFEYAMFIAERAGDKALALGSLSLLEKVDSQHLKMNFAPGFALLNSPFPIAELHSLLTAEHGNEQDAEQVTEKAINQAISALLEQPMQTNYFAIYRLGYQAKSLSLSAVDYLGYEKFSSSASINEALVAIEAPNSQAERSPEQGNEHSLDEFDLSHWLADAIKHQLLLGIYELSDVSKGSSAVSNTS</sequence>
<evidence type="ECO:0000313" key="3">
    <source>
        <dbReference type="Proteomes" id="UP000256999"/>
    </source>
</evidence>
<evidence type="ECO:0000259" key="1">
    <source>
        <dbReference type="Pfam" id="PF09836"/>
    </source>
</evidence>
<accession>A0A3E0UEM2</accession>
<protein>
    <submittedName>
        <fullName evidence="2">DUF2063 domain-containing protein</fullName>
    </submittedName>
</protein>
<dbReference type="EMBL" id="QUOV01000001">
    <property type="protein sequence ID" value="REL35144.1"/>
    <property type="molecule type" value="Genomic_DNA"/>
</dbReference>
<dbReference type="AlphaFoldDB" id="A0A3E0UEM2"/>
<name>A0A3E0UEM2_9GAMM</name>
<dbReference type="Proteomes" id="UP000256999">
    <property type="component" value="Unassembled WGS sequence"/>
</dbReference>
<reference evidence="2 3" key="1">
    <citation type="submission" date="2018-08" db="EMBL/GenBank/DDBJ databases">
        <title>Thalassotalea euphylliae genome.</title>
        <authorList>
            <person name="Summers S."/>
            <person name="Rice S.A."/>
            <person name="Freckelton M.L."/>
            <person name="Nedved B.T."/>
            <person name="Hadfield M.G."/>
        </authorList>
    </citation>
    <scope>NUCLEOTIDE SEQUENCE [LARGE SCALE GENOMIC DNA]</scope>
    <source>
        <strain evidence="2 3">H2</strain>
    </source>
</reference>
<organism evidence="2 3">
    <name type="scientific">Thalassotalea euphylliae</name>
    <dbReference type="NCBI Taxonomy" id="1655234"/>
    <lineage>
        <taxon>Bacteria</taxon>
        <taxon>Pseudomonadati</taxon>
        <taxon>Pseudomonadota</taxon>
        <taxon>Gammaproteobacteria</taxon>
        <taxon>Alteromonadales</taxon>
        <taxon>Colwelliaceae</taxon>
        <taxon>Thalassotalea</taxon>
    </lineage>
</organism>
<dbReference type="InterPro" id="IPR018640">
    <property type="entry name" value="DUF2063"/>
</dbReference>
<dbReference type="InterPro" id="IPR044922">
    <property type="entry name" value="DUF2063_N_sf"/>
</dbReference>
<gene>
    <name evidence="2" type="ORF">DXX92_07115</name>
</gene>
<dbReference type="Pfam" id="PF09836">
    <property type="entry name" value="DUF2063"/>
    <property type="match status" value="1"/>
</dbReference>
<proteinExistence type="predicted"/>
<evidence type="ECO:0000313" key="2">
    <source>
        <dbReference type="EMBL" id="REL35144.1"/>
    </source>
</evidence>
<dbReference type="Gene3D" id="1.10.150.690">
    <property type="entry name" value="DUF2063"/>
    <property type="match status" value="1"/>
</dbReference>